<dbReference type="PANTHER" id="PTHR33175">
    <property type="entry name" value="DNA-BINDING PROTEIN HU"/>
    <property type="match status" value="1"/>
</dbReference>
<keyword evidence="2" id="KW-0226">DNA condensation</keyword>
<keyword evidence="6" id="KW-1185">Reference proteome</keyword>
<dbReference type="PANTHER" id="PTHR33175:SF3">
    <property type="entry name" value="DNA-BINDING PROTEIN HU-BETA"/>
    <property type="match status" value="1"/>
</dbReference>
<comment type="similarity">
    <text evidence="1 4">Belongs to the bacterial histone-like protein family.</text>
</comment>
<dbReference type="Proteomes" id="UP000480854">
    <property type="component" value="Unassembled WGS sequence"/>
</dbReference>
<dbReference type="AlphaFoldDB" id="A0A9W7NGC2"/>
<dbReference type="GO" id="GO:0030527">
    <property type="term" value="F:structural constituent of chromatin"/>
    <property type="evidence" value="ECO:0007669"/>
    <property type="project" value="InterPro"/>
</dbReference>
<keyword evidence="3 5" id="KW-0238">DNA-binding</keyword>
<dbReference type="GO" id="GO:0003677">
    <property type="term" value="F:DNA binding"/>
    <property type="evidence" value="ECO:0007669"/>
    <property type="project" value="UniProtKB-KW"/>
</dbReference>
<dbReference type="RefSeq" id="WP_149472318.1">
    <property type="nucleotide sequence ID" value="NZ_QOKW01000045.1"/>
</dbReference>
<dbReference type="PRINTS" id="PR01727">
    <property type="entry name" value="DNABINDINGHU"/>
</dbReference>
<dbReference type="GO" id="GO:0030261">
    <property type="term" value="P:chromosome condensation"/>
    <property type="evidence" value="ECO:0007669"/>
    <property type="project" value="UniProtKB-KW"/>
</dbReference>
<gene>
    <name evidence="5" type="ORF">DS843_29030</name>
</gene>
<evidence type="ECO:0000256" key="1">
    <source>
        <dbReference type="ARBA" id="ARBA00010529"/>
    </source>
</evidence>
<sequence>MRAAATGGKDLIQAELIAAKLGGADAGKALDGLQNALVKGETIKLPGFGQFEVAERGKCIGRDPQTGAEITVAASKAPKVSVGKALKDAITGNAA</sequence>
<organism evidence="5 6">
    <name type="scientific">Roseomonas genomospecies 6</name>
    <dbReference type="NCBI Taxonomy" id="214106"/>
    <lineage>
        <taxon>Bacteria</taxon>
        <taxon>Pseudomonadati</taxon>
        <taxon>Pseudomonadota</taxon>
        <taxon>Alphaproteobacteria</taxon>
        <taxon>Acetobacterales</taxon>
        <taxon>Roseomonadaceae</taxon>
        <taxon>Roseomonas</taxon>
    </lineage>
</organism>
<evidence type="ECO:0000256" key="2">
    <source>
        <dbReference type="ARBA" id="ARBA00023067"/>
    </source>
</evidence>
<evidence type="ECO:0000313" key="5">
    <source>
        <dbReference type="EMBL" id="KAA0675969.1"/>
    </source>
</evidence>
<reference evidence="5 6" key="1">
    <citation type="submission" date="2018-07" db="EMBL/GenBank/DDBJ databases">
        <title>Genome sequence of Azospirillum sp. ATCC 49961.</title>
        <authorList>
            <person name="Sant'Anna F.H."/>
            <person name="Baldani J.I."/>
            <person name="Zilli J.E."/>
            <person name="Reis V.M."/>
            <person name="Hartmann A."/>
            <person name="Cruz L."/>
            <person name="de Souza E.M."/>
            <person name="de Oliveira Pedrosa F."/>
            <person name="Passaglia L.M.P."/>
        </authorList>
    </citation>
    <scope>NUCLEOTIDE SEQUENCE [LARGE SCALE GENOMIC DNA]</scope>
    <source>
        <strain evidence="5 6">ATCC 49961</strain>
    </source>
</reference>
<evidence type="ECO:0000256" key="4">
    <source>
        <dbReference type="RuleBase" id="RU003939"/>
    </source>
</evidence>
<evidence type="ECO:0000313" key="6">
    <source>
        <dbReference type="Proteomes" id="UP000480854"/>
    </source>
</evidence>
<dbReference type="InterPro" id="IPR000119">
    <property type="entry name" value="Hist_DNA-bd"/>
</dbReference>
<evidence type="ECO:0000256" key="3">
    <source>
        <dbReference type="ARBA" id="ARBA00023125"/>
    </source>
</evidence>
<dbReference type="EMBL" id="QOKW01000045">
    <property type="protein sequence ID" value="KAA0675969.1"/>
    <property type="molecule type" value="Genomic_DNA"/>
</dbReference>
<dbReference type="InterPro" id="IPR010992">
    <property type="entry name" value="IHF-like_DNA-bd_dom_sf"/>
</dbReference>
<dbReference type="OrthoDB" id="9799835at2"/>
<accession>A0A9W7NGC2</accession>
<proteinExistence type="inferred from homology"/>
<dbReference type="SUPFAM" id="SSF47729">
    <property type="entry name" value="IHF-like DNA-binding proteins"/>
    <property type="match status" value="1"/>
</dbReference>
<protein>
    <submittedName>
        <fullName evidence="5">DNA-binding protein HU</fullName>
    </submittedName>
</protein>
<dbReference type="SMART" id="SM00411">
    <property type="entry name" value="BHL"/>
    <property type="match status" value="1"/>
</dbReference>
<dbReference type="Pfam" id="PF00216">
    <property type="entry name" value="Bac_DNA_binding"/>
    <property type="match status" value="1"/>
</dbReference>
<comment type="caution">
    <text evidence="5">The sequence shown here is derived from an EMBL/GenBank/DDBJ whole genome shotgun (WGS) entry which is preliminary data.</text>
</comment>
<name>A0A9W7NGC2_9PROT</name>
<dbReference type="Gene3D" id="4.10.520.10">
    <property type="entry name" value="IHF-like DNA-binding proteins"/>
    <property type="match status" value="1"/>
</dbReference>